<dbReference type="Gene3D" id="2.60.40.1120">
    <property type="entry name" value="Carboxypeptidase-like, regulatory domain"/>
    <property type="match status" value="1"/>
</dbReference>
<dbReference type="AlphaFoldDB" id="A0A2I3CFE1"/>
<sequence length="183" mass="20695">MKKVDVRNYLFGFITIILLSINMSFGESILNNDKVNQYTPQINGVITKKGKPINNQKVSLNIGLSASGKSIDLSTFTDSNGRFEFSPVYENKESVKIPLIEHYVTIVLTTELDIDESVIIWEGSFDGYEIEDYVKNNMANLVCDAANPLKYFAFSIDDDENDDYYVNSQCDLFGYIDSDLYGN</sequence>
<dbReference type="HOGENOM" id="CLU_132702_0_0_6"/>
<evidence type="ECO:0000259" key="1">
    <source>
        <dbReference type="Pfam" id="PF20598"/>
    </source>
</evidence>
<dbReference type="KEGG" id="vag:N646_2789"/>
<dbReference type="InterPro" id="IPR046474">
    <property type="entry name" value="DUF6795"/>
</dbReference>
<gene>
    <name evidence="2" type="ORF">N646_2789</name>
</gene>
<evidence type="ECO:0000313" key="3">
    <source>
        <dbReference type="Proteomes" id="UP000016714"/>
    </source>
</evidence>
<dbReference type="Pfam" id="PF20598">
    <property type="entry name" value="DUF6795"/>
    <property type="match status" value="1"/>
</dbReference>
<accession>A0A2I3CFE1</accession>
<dbReference type="RefSeq" id="WP_017820578.1">
    <property type="nucleotide sequence ID" value="NC_022349.1"/>
</dbReference>
<dbReference type="EMBL" id="CP006718">
    <property type="protein sequence ID" value="AGV18599.1"/>
    <property type="molecule type" value="Genomic_DNA"/>
</dbReference>
<proteinExistence type="predicted"/>
<organism evidence="2 3">
    <name type="scientific">Vibrio alginolyticus (strain ATCC 17749 / DSM 2171 / NBRC 15630 / NCIMB 1903 / NCTC 12160 / XII-53)</name>
    <dbReference type="NCBI Taxonomy" id="1219076"/>
    <lineage>
        <taxon>Bacteria</taxon>
        <taxon>Pseudomonadati</taxon>
        <taxon>Pseudomonadota</taxon>
        <taxon>Gammaproteobacteria</taxon>
        <taxon>Vibrionales</taxon>
        <taxon>Vibrionaceae</taxon>
        <taxon>Vibrio</taxon>
    </lineage>
</organism>
<name>A0A2I3CFE1_VIBAX</name>
<dbReference type="Proteomes" id="UP000016714">
    <property type="component" value="Chromosome 1"/>
</dbReference>
<feature type="domain" description="DUF6795" evidence="1">
    <location>
        <begin position="42"/>
        <end position="145"/>
    </location>
</feature>
<evidence type="ECO:0000313" key="2">
    <source>
        <dbReference type="EMBL" id="AGV18599.1"/>
    </source>
</evidence>
<reference evidence="2 3" key="1">
    <citation type="journal article" date="2015" name="Genome Announc.">
        <title>Complete genome sequence of Vibrio alginolyticus ATCC 17749.</title>
        <authorList>
            <person name="Liu X.F."/>
            <person name="Cao Y."/>
            <person name="Zhang H.L."/>
            <person name="Chen Y.J."/>
            <person name="Hu C.J."/>
        </authorList>
    </citation>
    <scope>NUCLEOTIDE SEQUENCE [LARGE SCALE GENOMIC DNA]</scope>
    <source>
        <strain evidence="3">ATCC 17749 / DSM 2171 / NBRC 15630 / NCIMB 1903 / NCTC 12160 / XII-53</strain>
    </source>
</reference>
<protein>
    <recommendedName>
        <fullName evidence="1">DUF6795 domain-containing protein</fullName>
    </recommendedName>
</protein>